<feature type="domain" description="NAD-dependent epimerase/dehydratase" evidence="2">
    <location>
        <begin position="99"/>
        <end position="213"/>
    </location>
</feature>
<dbReference type="Gene3D" id="3.40.50.720">
    <property type="entry name" value="NAD(P)-binding Rossmann-like Domain"/>
    <property type="match status" value="1"/>
</dbReference>
<keyword evidence="4" id="KW-1185">Reference proteome</keyword>
<evidence type="ECO:0000313" key="3">
    <source>
        <dbReference type="EMBL" id="MDG2990631.1"/>
    </source>
</evidence>
<name>A0ABT6EXV1_9SYNE</name>
<sequence>MRVLILGCGYTGTRLALRLHSQGIGVVITTRSGNCPEVLRDLQPAIAPVPFLWQSSPARSLPPTETWQGVTHVLSSIPPDPVGMDGVVACLMDQLMALDLQWFGYLSTTGVYGDRQGGWVDETTPVHPQNSRSQARVNAENQFLASGLPAHIFRLPGIYGPGSGRNIFSRIQTGKAQHIHRPGHYFCRIHVDDIVQTLFKSLAQPTPGEIYNISDDQPSESSHVLLEAYRLMGQTAPPPLALEELDLSPMAASFWQESRRVRNDRIKSVLGVNLKYPTYREGLASIWNQMAGDVPGAKL</sequence>
<gene>
    <name evidence="3" type="ORF">L3556_06735</name>
</gene>
<dbReference type="Proteomes" id="UP001154265">
    <property type="component" value="Unassembled WGS sequence"/>
</dbReference>
<dbReference type="Pfam" id="PF01370">
    <property type="entry name" value="Epimerase"/>
    <property type="match status" value="1"/>
</dbReference>
<dbReference type="InterPro" id="IPR001509">
    <property type="entry name" value="Epimerase_deHydtase"/>
</dbReference>
<dbReference type="InterPro" id="IPR036291">
    <property type="entry name" value="NAD(P)-bd_dom_sf"/>
</dbReference>
<reference evidence="3" key="2">
    <citation type="submission" date="2022-01" db="EMBL/GenBank/DDBJ databases">
        <authorList>
            <person name="Zivanovic Y."/>
            <person name="Moreira D."/>
            <person name="Lopez-Garcia P."/>
        </authorList>
    </citation>
    <scope>NUCLEOTIDE SEQUENCE</scope>
    <source>
        <strain evidence="3">G9</strain>
    </source>
</reference>
<dbReference type="SUPFAM" id="SSF51735">
    <property type="entry name" value="NAD(P)-binding Rossmann-fold domains"/>
    <property type="match status" value="1"/>
</dbReference>
<evidence type="ECO:0000313" key="4">
    <source>
        <dbReference type="Proteomes" id="UP001154265"/>
    </source>
</evidence>
<proteinExistence type="predicted"/>
<dbReference type="EMBL" id="JAKKUT010000002">
    <property type="protein sequence ID" value="MDG2990631.1"/>
    <property type="molecule type" value="Genomic_DNA"/>
</dbReference>
<reference evidence="3" key="1">
    <citation type="journal article" date="2022" name="Genome Biol. Evol.">
        <title>A New Gene Family Diagnostic for Intracellular Biomineralization of Amorphous Ca Carbonates by Cyanobacteria.</title>
        <authorList>
            <person name="Benzerara K."/>
            <person name="Duprat E."/>
            <person name="Bitard-Feildel T."/>
            <person name="Caumes G."/>
            <person name="Cassier-Chauvat C."/>
            <person name="Chauvat F."/>
            <person name="Dezi M."/>
            <person name="Diop S.I."/>
            <person name="Gaschignard G."/>
            <person name="Gorgen S."/>
            <person name="Gugger M."/>
            <person name="Lopez-Garcia P."/>
            <person name="Millet M."/>
            <person name="Skouri-Panet F."/>
            <person name="Moreira D."/>
            <person name="Callebaut I."/>
        </authorList>
    </citation>
    <scope>NUCLEOTIDE SEQUENCE</scope>
    <source>
        <strain evidence="3">G9</strain>
    </source>
</reference>
<evidence type="ECO:0000256" key="1">
    <source>
        <dbReference type="ARBA" id="ARBA00023027"/>
    </source>
</evidence>
<accession>A0ABT6EXV1</accession>
<organism evidence="3 4">
    <name type="scientific">Candidatus Synechococcus calcipolaris G9</name>
    <dbReference type="NCBI Taxonomy" id="1497997"/>
    <lineage>
        <taxon>Bacteria</taxon>
        <taxon>Bacillati</taxon>
        <taxon>Cyanobacteriota</taxon>
        <taxon>Cyanophyceae</taxon>
        <taxon>Synechococcales</taxon>
        <taxon>Synechococcaceae</taxon>
        <taxon>Synechococcus</taxon>
    </lineage>
</organism>
<dbReference type="RefSeq" id="WP_277866537.1">
    <property type="nucleotide sequence ID" value="NZ_JAKKUT010000002.1"/>
</dbReference>
<keyword evidence="1" id="KW-0520">NAD</keyword>
<dbReference type="PANTHER" id="PTHR43574">
    <property type="entry name" value="EPIMERASE-RELATED"/>
    <property type="match status" value="1"/>
</dbReference>
<dbReference type="CDD" id="cd05266">
    <property type="entry name" value="SDR_a4"/>
    <property type="match status" value="1"/>
</dbReference>
<evidence type="ECO:0000259" key="2">
    <source>
        <dbReference type="Pfam" id="PF01370"/>
    </source>
</evidence>
<comment type="caution">
    <text evidence="3">The sequence shown here is derived from an EMBL/GenBank/DDBJ whole genome shotgun (WGS) entry which is preliminary data.</text>
</comment>
<protein>
    <submittedName>
        <fullName evidence="3">SDR family oxidoreductase</fullName>
    </submittedName>
</protein>